<feature type="domain" description="Endoplasmic reticulum vesicle transporter N-terminal" evidence="10">
    <location>
        <begin position="8"/>
        <end position="98"/>
    </location>
</feature>
<dbReference type="EMBL" id="AP028909">
    <property type="protein sequence ID" value="BES88509.1"/>
    <property type="molecule type" value="Genomic_DNA"/>
</dbReference>
<dbReference type="PANTHER" id="PTHR10984">
    <property type="entry name" value="ENDOPLASMIC RETICULUM-GOLGI INTERMEDIATE COMPARTMENT PROTEIN"/>
    <property type="match status" value="1"/>
</dbReference>
<comment type="similarity">
    <text evidence="3">Belongs to the ERGIC family.</text>
</comment>
<dbReference type="InterPro" id="IPR045888">
    <property type="entry name" value="Erv"/>
</dbReference>
<feature type="domain" description="Endoplasmic reticulum vesicle transporter C-terminal" evidence="9">
    <location>
        <begin position="148"/>
        <end position="279"/>
    </location>
</feature>
<keyword evidence="12" id="KW-1185">Reference proteome</keyword>
<evidence type="ECO:0000256" key="6">
    <source>
        <dbReference type="ARBA" id="ARBA00023136"/>
    </source>
</evidence>
<keyword evidence="5" id="KW-1133">Transmembrane helix</keyword>
<evidence type="ECO:0000259" key="9">
    <source>
        <dbReference type="Pfam" id="PF07970"/>
    </source>
</evidence>
<dbReference type="PANTHER" id="PTHR10984:SF25">
    <property type="entry name" value="ENDOPLASMIC RETICULUM-GOLGI INTERMEDIATE COMPARTMENT PROTEIN 3"/>
    <property type="match status" value="1"/>
</dbReference>
<dbReference type="InterPro" id="IPR039542">
    <property type="entry name" value="Erv_N"/>
</dbReference>
<keyword evidence="6" id="KW-0472">Membrane</keyword>
<gene>
    <name evidence="11" type="ORF">NTJ_01316</name>
</gene>
<evidence type="ECO:0000313" key="11">
    <source>
        <dbReference type="EMBL" id="BES88509.1"/>
    </source>
</evidence>
<evidence type="ECO:0000256" key="2">
    <source>
        <dbReference type="ARBA" id="ARBA00004457"/>
    </source>
</evidence>
<evidence type="ECO:0000256" key="3">
    <source>
        <dbReference type="ARBA" id="ARBA00005648"/>
    </source>
</evidence>
<sequence>MKLHLEKLKDFDAYYKPIEDYHEKTFVGGTVSILCWVTIILLSSLRCYEFFTTKEVTQTIFVDSSRSPKLWINLDIIVHRISCDYIALDAMDSSGEQHLHIDHNIYKRRLDSGGKPIEEPKKEEVKTKSAAKAEQATTTIAPPKCGSCYGAEDINNDEKFNITCCNTCEEVKEAYRKRRWQLTETKIDQCKSSATSQQIKRAFEEGCQVYGYMEVNRVSGNFHIAPGHSFTLNHIHVHDVQPFTSSQFNTSHTIRHLSFAKDKVVGNTDLPLNPLDGSVSTASEGE</sequence>
<comment type="subcellular location">
    <subcellularLocation>
        <location evidence="2">Endoplasmic reticulum-Golgi intermediate compartment membrane</location>
        <topology evidence="2">Multi-pass membrane protein</topology>
    </subcellularLocation>
    <subcellularLocation>
        <location evidence="1">Golgi apparatus</location>
        <location evidence="1">cis-Golgi network membrane</location>
        <topology evidence="1">Multi-pass membrane protein</topology>
    </subcellularLocation>
</comment>
<feature type="compositionally biased region" description="Basic and acidic residues" evidence="8">
    <location>
        <begin position="111"/>
        <end position="127"/>
    </location>
</feature>
<name>A0ABN7A891_9HEMI</name>
<dbReference type="Proteomes" id="UP001307889">
    <property type="component" value="Chromosome 1"/>
</dbReference>
<evidence type="ECO:0000256" key="4">
    <source>
        <dbReference type="ARBA" id="ARBA00022692"/>
    </source>
</evidence>
<proteinExistence type="inferred from homology"/>
<evidence type="ECO:0000256" key="5">
    <source>
        <dbReference type="ARBA" id="ARBA00022989"/>
    </source>
</evidence>
<reference evidence="11 12" key="1">
    <citation type="submission" date="2023-09" db="EMBL/GenBank/DDBJ databases">
        <title>Nesidiocoris tenuis whole genome shotgun sequence.</title>
        <authorList>
            <person name="Shibata T."/>
            <person name="Shimoda M."/>
            <person name="Kobayashi T."/>
            <person name="Uehara T."/>
        </authorList>
    </citation>
    <scope>NUCLEOTIDE SEQUENCE [LARGE SCALE GENOMIC DNA]</scope>
    <source>
        <strain evidence="11 12">Japan</strain>
    </source>
</reference>
<feature type="region of interest" description="Disordered" evidence="8">
    <location>
        <begin position="111"/>
        <end position="135"/>
    </location>
</feature>
<keyword evidence="4" id="KW-0812">Transmembrane</keyword>
<evidence type="ECO:0000256" key="8">
    <source>
        <dbReference type="SAM" id="MobiDB-lite"/>
    </source>
</evidence>
<protein>
    <recommendedName>
        <fullName evidence="7">Endoplasmic reticulum-Golgi intermediate compartment protein 3</fullName>
    </recommendedName>
</protein>
<accession>A0ABN7A891</accession>
<dbReference type="Pfam" id="PF07970">
    <property type="entry name" value="COPIIcoated_ERV"/>
    <property type="match status" value="1"/>
</dbReference>
<evidence type="ECO:0000256" key="1">
    <source>
        <dbReference type="ARBA" id="ARBA00004257"/>
    </source>
</evidence>
<dbReference type="InterPro" id="IPR012936">
    <property type="entry name" value="Erv_C"/>
</dbReference>
<organism evidence="11 12">
    <name type="scientific">Nesidiocoris tenuis</name>
    <dbReference type="NCBI Taxonomy" id="355587"/>
    <lineage>
        <taxon>Eukaryota</taxon>
        <taxon>Metazoa</taxon>
        <taxon>Ecdysozoa</taxon>
        <taxon>Arthropoda</taxon>
        <taxon>Hexapoda</taxon>
        <taxon>Insecta</taxon>
        <taxon>Pterygota</taxon>
        <taxon>Neoptera</taxon>
        <taxon>Paraneoptera</taxon>
        <taxon>Hemiptera</taxon>
        <taxon>Heteroptera</taxon>
        <taxon>Panheteroptera</taxon>
        <taxon>Cimicomorpha</taxon>
        <taxon>Miridae</taxon>
        <taxon>Dicyphina</taxon>
        <taxon>Nesidiocoris</taxon>
    </lineage>
</organism>
<dbReference type="Pfam" id="PF13850">
    <property type="entry name" value="ERGIC_N"/>
    <property type="match status" value="1"/>
</dbReference>
<evidence type="ECO:0000313" key="12">
    <source>
        <dbReference type="Proteomes" id="UP001307889"/>
    </source>
</evidence>
<evidence type="ECO:0000256" key="7">
    <source>
        <dbReference type="ARBA" id="ARBA00040493"/>
    </source>
</evidence>
<evidence type="ECO:0000259" key="10">
    <source>
        <dbReference type="Pfam" id="PF13850"/>
    </source>
</evidence>